<keyword evidence="1" id="KW-0812">Transmembrane</keyword>
<organism evidence="2 3">
    <name type="scientific">Rhodopirellula sallentina SM41</name>
    <dbReference type="NCBI Taxonomy" id="1263870"/>
    <lineage>
        <taxon>Bacteria</taxon>
        <taxon>Pseudomonadati</taxon>
        <taxon>Planctomycetota</taxon>
        <taxon>Planctomycetia</taxon>
        <taxon>Pirellulales</taxon>
        <taxon>Pirellulaceae</taxon>
        <taxon>Rhodopirellula</taxon>
    </lineage>
</organism>
<feature type="transmembrane region" description="Helical" evidence="1">
    <location>
        <begin position="129"/>
        <end position="149"/>
    </location>
</feature>
<keyword evidence="3" id="KW-1185">Reference proteome</keyword>
<dbReference type="PATRIC" id="fig|1263870.3.peg.751"/>
<dbReference type="InterPro" id="IPR014509">
    <property type="entry name" value="YjdF-like"/>
</dbReference>
<accession>M5UJ55</accession>
<dbReference type="PIRSF" id="PIRSF020606">
    <property type="entry name" value="UCP020606"/>
    <property type="match status" value="1"/>
</dbReference>
<proteinExistence type="predicted"/>
<evidence type="ECO:0000256" key="1">
    <source>
        <dbReference type="SAM" id="Phobius"/>
    </source>
</evidence>
<protein>
    <submittedName>
        <fullName evidence="2">Uncharacterized protein</fullName>
    </submittedName>
</protein>
<feature type="transmembrane region" description="Helical" evidence="1">
    <location>
        <begin position="179"/>
        <end position="196"/>
    </location>
</feature>
<name>M5UJ55_9BACT</name>
<feature type="transmembrane region" description="Helical" evidence="1">
    <location>
        <begin position="27"/>
        <end position="45"/>
    </location>
</feature>
<dbReference type="AlphaFoldDB" id="M5UJ55"/>
<comment type="caution">
    <text evidence="2">The sequence shown here is derived from an EMBL/GenBank/DDBJ whole genome shotgun (WGS) entry which is preliminary data.</text>
</comment>
<evidence type="ECO:0000313" key="2">
    <source>
        <dbReference type="EMBL" id="EMI57871.1"/>
    </source>
</evidence>
<evidence type="ECO:0000313" key="3">
    <source>
        <dbReference type="Proteomes" id="UP000011885"/>
    </source>
</evidence>
<keyword evidence="1" id="KW-1133">Transmembrane helix</keyword>
<keyword evidence="1" id="KW-0472">Membrane</keyword>
<feature type="transmembrane region" description="Helical" evidence="1">
    <location>
        <begin position="52"/>
        <end position="72"/>
    </location>
</feature>
<gene>
    <name evidence="2" type="ORF">RSSM_00685</name>
</gene>
<dbReference type="Proteomes" id="UP000011885">
    <property type="component" value="Unassembled WGS sequence"/>
</dbReference>
<dbReference type="Pfam" id="PF09997">
    <property type="entry name" value="DUF2238"/>
    <property type="match status" value="1"/>
</dbReference>
<sequence>MRLLAIIATGIAIPLSFIGADYPNELVLQHVPTVAGVAMLVIAVVRFHPSSLSLGCCIAFLWLHLIGARWIYSYVPYDEAMQFLTGHTLSDLFDWRRNHYDRLVHFASGCLGVPPLSEFLQVFCRATPLAGACLAVVCVLAIGAAYEVIEWQIAMTFSPAMAESYNGQQGDIWDAQKDLALAWIGAMIALPFFYRWEPSSISNSAISMQ</sequence>
<dbReference type="InterPro" id="IPR058534">
    <property type="entry name" value="YjdF"/>
</dbReference>
<reference evidence="2 3" key="1">
    <citation type="journal article" date="2013" name="Mar. Genomics">
        <title>Expression of sulfatases in Rhodopirellula baltica and the diversity of sulfatases in the genus Rhodopirellula.</title>
        <authorList>
            <person name="Wegner C.E."/>
            <person name="Richter-Heitmann T."/>
            <person name="Klindworth A."/>
            <person name="Klockow C."/>
            <person name="Richter M."/>
            <person name="Achstetter T."/>
            <person name="Glockner F.O."/>
            <person name="Harder J."/>
        </authorList>
    </citation>
    <scope>NUCLEOTIDE SEQUENCE [LARGE SCALE GENOMIC DNA]</scope>
    <source>
        <strain evidence="2 3">SM41</strain>
    </source>
</reference>
<dbReference type="EMBL" id="ANOH01000059">
    <property type="protein sequence ID" value="EMI57871.1"/>
    <property type="molecule type" value="Genomic_DNA"/>
</dbReference>